<evidence type="ECO:0000256" key="1">
    <source>
        <dbReference type="SAM" id="MobiDB-lite"/>
    </source>
</evidence>
<protein>
    <submittedName>
        <fullName evidence="2">DUF3306 domain-containing protein</fullName>
    </submittedName>
</protein>
<sequence>MSDGRDFWSRRRAGVEAEAQAVEVRMVETEAARLEARPDDEILTELDLPEPEALDSPDAVRDFLRAELPQRLKTRALRRLWRLNPTLANLDGLVDYGEDYTDAATVVENLQTAYQVGKGMLTAFVEETEEQATRDPVTEEIEPEADTAPLVAQADPQPLPEPDPAPVAMPQRRMRFSFDTA</sequence>
<dbReference type="InterPro" id="IPR021735">
    <property type="entry name" value="DUF3306"/>
</dbReference>
<dbReference type="Proteomes" id="UP001203880">
    <property type="component" value="Unassembled WGS sequence"/>
</dbReference>
<dbReference type="RefSeq" id="WP_249706925.1">
    <property type="nucleotide sequence ID" value="NZ_JAMFMB010000003.1"/>
</dbReference>
<feature type="compositionally biased region" description="Pro residues" evidence="1">
    <location>
        <begin position="157"/>
        <end position="167"/>
    </location>
</feature>
<dbReference type="EMBL" id="JAMFMB010000003">
    <property type="protein sequence ID" value="MCL6282634.1"/>
    <property type="molecule type" value="Genomic_DNA"/>
</dbReference>
<comment type="caution">
    <text evidence="2">The sequence shown here is derived from an EMBL/GenBank/DDBJ whole genome shotgun (WGS) entry which is preliminary data.</text>
</comment>
<feature type="region of interest" description="Disordered" evidence="1">
    <location>
        <begin position="128"/>
        <end position="171"/>
    </location>
</feature>
<name>A0ABT0Q122_9RHOB</name>
<reference evidence="2" key="1">
    <citation type="submission" date="2022-05" db="EMBL/GenBank/DDBJ databases">
        <authorList>
            <person name="Park J.-S."/>
        </authorList>
    </citation>
    <scope>NUCLEOTIDE SEQUENCE</scope>
    <source>
        <strain evidence="2">2012CJ41-6</strain>
    </source>
</reference>
<accession>A0ABT0Q122</accession>
<organism evidence="2 3">
    <name type="scientific">Ruegeria spongiae</name>
    <dbReference type="NCBI Taxonomy" id="2942209"/>
    <lineage>
        <taxon>Bacteria</taxon>
        <taxon>Pseudomonadati</taxon>
        <taxon>Pseudomonadota</taxon>
        <taxon>Alphaproteobacteria</taxon>
        <taxon>Rhodobacterales</taxon>
        <taxon>Roseobacteraceae</taxon>
        <taxon>Ruegeria</taxon>
    </lineage>
</organism>
<gene>
    <name evidence="2" type="ORF">M3P21_03745</name>
</gene>
<evidence type="ECO:0000313" key="3">
    <source>
        <dbReference type="Proteomes" id="UP001203880"/>
    </source>
</evidence>
<dbReference type="Pfam" id="PF11748">
    <property type="entry name" value="DUF3306"/>
    <property type="match status" value="1"/>
</dbReference>
<evidence type="ECO:0000313" key="2">
    <source>
        <dbReference type="EMBL" id="MCL6282634.1"/>
    </source>
</evidence>
<proteinExistence type="predicted"/>
<keyword evidence="3" id="KW-1185">Reference proteome</keyword>